<dbReference type="GO" id="GO:0005576">
    <property type="term" value="C:extracellular region"/>
    <property type="evidence" value="ECO:0007669"/>
    <property type="project" value="UniProtKB-SubCell"/>
</dbReference>
<dbReference type="PANTHER" id="PTHR46676">
    <property type="entry name" value="PROTEIN AMBP"/>
    <property type="match status" value="1"/>
</dbReference>
<gene>
    <name evidence="9" type="ORF">WMY93_021565</name>
</gene>
<evidence type="ECO:0000313" key="10">
    <source>
        <dbReference type="Proteomes" id="UP001460270"/>
    </source>
</evidence>
<comment type="subcellular location">
    <subcellularLocation>
        <location evidence="1">Secreted</location>
    </subcellularLocation>
</comment>
<dbReference type="AlphaFoldDB" id="A0AAW0NCB5"/>
<dbReference type="InterPro" id="IPR000566">
    <property type="entry name" value="Lipocln_cytosolic_FA-bd_dom"/>
</dbReference>
<dbReference type="Pfam" id="PF00061">
    <property type="entry name" value="Lipocalin"/>
    <property type="match status" value="1"/>
</dbReference>
<dbReference type="Proteomes" id="UP001460270">
    <property type="component" value="Unassembled WGS sequence"/>
</dbReference>
<dbReference type="EMBL" id="JBBPFD010000015">
    <property type="protein sequence ID" value="KAK7896240.1"/>
    <property type="molecule type" value="Genomic_DNA"/>
</dbReference>
<evidence type="ECO:0000256" key="3">
    <source>
        <dbReference type="ARBA" id="ARBA00022690"/>
    </source>
</evidence>
<keyword evidence="2" id="KW-0964">Secreted</keyword>
<feature type="domain" description="Lipocalin/cytosolic fatty-acid binding" evidence="8">
    <location>
        <begin position="43"/>
        <end position="162"/>
    </location>
</feature>
<feature type="signal peptide" evidence="7">
    <location>
        <begin position="1"/>
        <end position="17"/>
    </location>
</feature>
<name>A0AAW0NCB5_9GOBI</name>
<dbReference type="InterPro" id="IPR002968">
    <property type="entry name" value="A1-microglobln"/>
</dbReference>
<keyword evidence="5" id="KW-0722">Serine protease inhibitor</keyword>
<dbReference type="Gene3D" id="2.40.128.20">
    <property type="match status" value="1"/>
</dbReference>
<feature type="chain" id="PRO_5043866791" description="Lipocalin/cytosolic fatty-acid binding domain-containing protein" evidence="7">
    <location>
        <begin position="18"/>
        <end position="171"/>
    </location>
</feature>
<dbReference type="PRINTS" id="PR01215">
    <property type="entry name" value="A1MCGLOBULIN"/>
</dbReference>
<keyword evidence="3" id="KW-0646">Protease inhibitor</keyword>
<protein>
    <recommendedName>
        <fullName evidence="8">Lipocalin/cytosolic fatty-acid binding domain-containing protein</fullName>
    </recommendedName>
</protein>
<evidence type="ECO:0000256" key="4">
    <source>
        <dbReference type="ARBA" id="ARBA00022729"/>
    </source>
</evidence>
<evidence type="ECO:0000256" key="1">
    <source>
        <dbReference type="ARBA" id="ARBA00004613"/>
    </source>
</evidence>
<accession>A0AAW0NCB5</accession>
<dbReference type="GO" id="GO:0004867">
    <property type="term" value="F:serine-type endopeptidase inhibitor activity"/>
    <property type="evidence" value="ECO:0007669"/>
    <property type="project" value="UniProtKB-KW"/>
</dbReference>
<proteinExistence type="predicted"/>
<keyword evidence="4 7" id="KW-0732">Signal</keyword>
<dbReference type="InterPro" id="IPR012674">
    <property type="entry name" value="Calycin"/>
</dbReference>
<reference evidence="10" key="1">
    <citation type="submission" date="2024-04" db="EMBL/GenBank/DDBJ databases">
        <title>Salinicola lusitanus LLJ914,a marine bacterium isolated from the Okinawa Trough.</title>
        <authorList>
            <person name="Li J."/>
        </authorList>
    </citation>
    <scope>NUCLEOTIDE SEQUENCE [LARGE SCALE GENOMIC DNA]</scope>
</reference>
<organism evidence="9 10">
    <name type="scientific">Mugilogobius chulae</name>
    <name type="common">yellowstripe goby</name>
    <dbReference type="NCBI Taxonomy" id="88201"/>
    <lineage>
        <taxon>Eukaryota</taxon>
        <taxon>Metazoa</taxon>
        <taxon>Chordata</taxon>
        <taxon>Craniata</taxon>
        <taxon>Vertebrata</taxon>
        <taxon>Euteleostomi</taxon>
        <taxon>Actinopterygii</taxon>
        <taxon>Neopterygii</taxon>
        <taxon>Teleostei</taxon>
        <taxon>Neoteleostei</taxon>
        <taxon>Acanthomorphata</taxon>
        <taxon>Gobiaria</taxon>
        <taxon>Gobiiformes</taxon>
        <taxon>Gobioidei</taxon>
        <taxon>Gobiidae</taxon>
        <taxon>Gobionellinae</taxon>
        <taxon>Mugilogobius</taxon>
    </lineage>
</organism>
<comment type="caution">
    <text evidence="9">The sequence shown here is derived from an EMBL/GenBank/DDBJ whole genome shotgun (WGS) entry which is preliminary data.</text>
</comment>
<evidence type="ECO:0000256" key="5">
    <source>
        <dbReference type="ARBA" id="ARBA00022900"/>
    </source>
</evidence>
<evidence type="ECO:0000256" key="7">
    <source>
        <dbReference type="SAM" id="SignalP"/>
    </source>
</evidence>
<keyword evidence="6" id="KW-1015">Disulfide bond</keyword>
<dbReference type="InterPro" id="IPR029856">
    <property type="entry name" value="AMBP"/>
</dbReference>
<evidence type="ECO:0000256" key="6">
    <source>
        <dbReference type="ARBA" id="ARBA00023157"/>
    </source>
</evidence>
<dbReference type="SUPFAM" id="SSF50814">
    <property type="entry name" value="Lipocalins"/>
    <property type="match status" value="1"/>
</dbReference>
<evidence type="ECO:0000259" key="8">
    <source>
        <dbReference type="Pfam" id="PF00061"/>
    </source>
</evidence>
<evidence type="ECO:0000313" key="9">
    <source>
        <dbReference type="EMBL" id="KAK7896240.1"/>
    </source>
</evidence>
<sequence length="171" mass="19292">MLQTCVILIFCIGFGACKTHGASFLQDSSTTPQDQFSLERFLGRWFEVAVVSTCPHFMQRKTGNPAIVELNLQLSHTEGNITVTATAFRNESCKSTFTNYSLTETPGKFFYHVPKFSADVRVKVVDTNYVEYALMLLLSTERPQESQTLIVKLYSRTKDVSAASGRNTKRW</sequence>
<evidence type="ECO:0000256" key="2">
    <source>
        <dbReference type="ARBA" id="ARBA00022525"/>
    </source>
</evidence>
<keyword evidence="10" id="KW-1185">Reference proteome</keyword>
<dbReference type="PANTHER" id="PTHR46676:SF1">
    <property type="entry name" value="PROTEIN AMBP"/>
    <property type="match status" value="1"/>
</dbReference>